<keyword evidence="1" id="KW-1133">Transmembrane helix</keyword>
<organism evidence="2 3">
    <name type="scientific">Bacillus spongiae</name>
    <dbReference type="NCBI Taxonomy" id="2683610"/>
    <lineage>
        <taxon>Bacteria</taxon>
        <taxon>Bacillati</taxon>
        <taxon>Bacillota</taxon>
        <taxon>Bacilli</taxon>
        <taxon>Bacillales</taxon>
        <taxon>Bacillaceae</taxon>
        <taxon>Bacillus</taxon>
    </lineage>
</organism>
<evidence type="ECO:0000256" key="1">
    <source>
        <dbReference type="SAM" id="Phobius"/>
    </source>
</evidence>
<protein>
    <recommendedName>
        <fullName evidence="4">Transmembrane protein</fullName>
    </recommendedName>
</protein>
<comment type="caution">
    <text evidence="2">The sequence shown here is derived from an EMBL/GenBank/DDBJ whole genome shotgun (WGS) entry which is preliminary data.</text>
</comment>
<accession>A0ABU8HFT9</accession>
<keyword evidence="1" id="KW-0472">Membrane</keyword>
<dbReference type="Proteomes" id="UP001312865">
    <property type="component" value="Unassembled WGS sequence"/>
</dbReference>
<keyword evidence="1" id="KW-0812">Transmembrane</keyword>
<feature type="transmembrane region" description="Helical" evidence="1">
    <location>
        <begin position="52"/>
        <end position="74"/>
    </location>
</feature>
<keyword evidence="3" id="KW-1185">Reference proteome</keyword>
<sequence>MTSKEEKSCCACEGVGSALGWALFSNTLLIIATLIVLGFGEIWYGVVVVPTIVVLIFALIVQVVLIILVIRFVIKCLKTKY</sequence>
<dbReference type="RefSeq" id="WP_336587464.1">
    <property type="nucleotide sequence ID" value="NZ_JBBAXC010000010.1"/>
</dbReference>
<reference evidence="2 3" key="1">
    <citation type="journal article" date="2018" name="J. Microbiol.">
        <title>Bacillus spongiae sp. nov., isolated from sponge of Jeju Island.</title>
        <authorList>
            <person name="Lee G.E."/>
            <person name="Im W.T."/>
            <person name="Park J.S."/>
        </authorList>
    </citation>
    <scope>NUCLEOTIDE SEQUENCE [LARGE SCALE GENOMIC DNA]</scope>
    <source>
        <strain evidence="2 3">135PIL107-10</strain>
    </source>
</reference>
<name>A0ABU8HFT9_9BACI</name>
<evidence type="ECO:0000313" key="3">
    <source>
        <dbReference type="Proteomes" id="UP001312865"/>
    </source>
</evidence>
<gene>
    <name evidence="2" type="ORF">WAK64_13260</name>
</gene>
<feature type="transmembrane region" description="Helical" evidence="1">
    <location>
        <begin position="21"/>
        <end position="46"/>
    </location>
</feature>
<evidence type="ECO:0008006" key="4">
    <source>
        <dbReference type="Google" id="ProtNLM"/>
    </source>
</evidence>
<dbReference type="EMBL" id="JBBAXC010000010">
    <property type="protein sequence ID" value="MEI5908023.1"/>
    <property type="molecule type" value="Genomic_DNA"/>
</dbReference>
<proteinExistence type="predicted"/>
<evidence type="ECO:0000313" key="2">
    <source>
        <dbReference type="EMBL" id="MEI5908023.1"/>
    </source>
</evidence>